<evidence type="ECO:0008006" key="3">
    <source>
        <dbReference type="Google" id="ProtNLM"/>
    </source>
</evidence>
<evidence type="ECO:0000313" key="2">
    <source>
        <dbReference type="Proteomes" id="UP000442535"/>
    </source>
</evidence>
<comment type="caution">
    <text evidence="1">The sequence shown here is derived from an EMBL/GenBank/DDBJ whole genome shotgun (WGS) entry which is preliminary data.</text>
</comment>
<dbReference type="EMBL" id="VUMY01000002">
    <property type="protein sequence ID" value="MST48992.1"/>
    <property type="molecule type" value="Genomic_DNA"/>
</dbReference>
<dbReference type="SUPFAM" id="SSF54001">
    <property type="entry name" value="Cysteine proteinases"/>
    <property type="match status" value="1"/>
</dbReference>
<protein>
    <recommendedName>
        <fullName evidence="3">Calpain catalytic domain-containing protein</fullName>
    </recommendedName>
</protein>
<organism evidence="1 2">
    <name type="scientific">Mobiluncus porci</name>
    <dbReference type="NCBI Taxonomy" id="2652278"/>
    <lineage>
        <taxon>Bacteria</taxon>
        <taxon>Bacillati</taxon>
        <taxon>Actinomycetota</taxon>
        <taxon>Actinomycetes</taxon>
        <taxon>Actinomycetales</taxon>
        <taxon>Actinomycetaceae</taxon>
        <taxon>Mobiluncus</taxon>
    </lineage>
</organism>
<sequence>MENPYDYANKQLASKDILWATDMKQQQIGDCYLASTMFGLAATKKGSDILRSRIKRHPPDDDLPQDGWTVKIQVPGYDENGVFTELEKEVIVGQEYINGITQGDDPSLYSIYEMAYGIANGDEELGNGGWSEEVLDSFGTIPTAKYYNVSLIDAAGPNNATTESGNKTTRYGFEKKAMQSIIEAAQSEDNTVVVTTFSENYFFDEYTHKAEVEATYLNDHYFEEEDYVNIVAGHAYTVLYADEEGLTVRNPHGSNPGSGHPPLMDNRTVPETITFSWQDASKVFGAFEVGDLSKYED</sequence>
<proteinExistence type="predicted"/>
<name>A0A7K0K0H9_9ACTO</name>
<dbReference type="Proteomes" id="UP000442535">
    <property type="component" value="Unassembled WGS sequence"/>
</dbReference>
<dbReference type="AlphaFoldDB" id="A0A7K0K0H9"/>
<gene>
    <name evidence="1" type="ORF">FYJ63_01780</name>
</gene>
<accession>A0A7K0K0H9</accession>
<keyword evidence="2" id="KW-1185">Reference proteome</keyword>
<dbReference type="InterPro" id="IPR038765">
    <property type="entry name" value="Papain-like_cys_pep_sf"/>
</dbReference>
<evidence type="ECO:0000313" key="1">
    <source>
        <dbReference type="EMBL" id="MST48992.1"/>
    </source>
</evidence>
<reference evidence="1 2" key="1">
    <citation type="submission" date="2019-08" db="EMBL/GenBank/DDBJ databases">
        <title>In-depth cultivation of the pig gut microbiome towards novel bacterial diversity and tailored functional studies.</title>
        <authorList>
            <person name="Wylensek D."/>
            <person name="Hitch T.C.A."/>
            <person name="Clavel T."/>
        </authorList>
    </citation>
    <scope>NUCLEOTIDE SEQUENCE [LARGE SCALE GENOMIC DNA]</scope>
    <source>
        <strain evidence="1 2">RF-GAM-744-WT-7</strain>
    </source>
</reference>